<dbReference type="GO" id="GO:0106073">
    <property type="term" value="F:dolichyl pyrophosphate Glc2Man9GlcNAc2 alpha-1,2-glucosyltransferase activity"/>
    <property type="evidence" value="ECO:0007669"/>
    <property type="project" value="UniProtKB-UniRule"/>
</dbReference>
<feature type="transmembrane region" description="Helical" evidence="14">
    <location>
        <begin position="154"/>
        <end position="181"/>
    </location>
</feature>
<comment type="catalytic activity">
    <reaction evidence="13">
        <text>an alpha-D-Glc-(1-&gt;3)-alpha-D-Glc-(1-&gt;3)-alpha-D-Man-(1-&gt;2)-alpha-D-Man-(1-&gt;2)-alpha-D-Man-(1-&gt;3)-[alpha-D-Man-(1-&gt;2)-alpha-D-Man-(1-&gt;3)-[alpha-D-Man-(1-&gt;2)-alpha-D-Man-(1-&gt;6)]-alpha-D-Man-(1-&gt;6)]-beta-D-Man-(1-&gt;4)-beta-D-GlcNAc-(1-&gt;4)-alpha-D-GlcNAc-diphospho-di-trans,poly-cis-dolichol + a di-trans,poly-cis-dolichyl beta-D-glucosyl phosphate = a alpha-D-Glc-(1-&gt;2)-alpha-D-Glc-(1-&gt;3)-alpha-D-Glc-(1-&gt;3)-alpha-D-Man-(1-&gt;2)-alpha-D-Man-(1-&gt;2)-alpha-D-Man-(1-&gt;3)-[alpha-D-Man-(1-&gt;2)-alpha-D-Man-(1-&gt;3)-[alpha-D-Man-(1-&gt;2)-alpha-D-Man-(1-&gt;6)]-alpha-D-Man-(1-&gt;6)]-beta-D-Man-(1-&gt;4)-beta-D-GlcNAc-(1-&gt;4)-alpha-D-GlcNAc-diphospho-di-trans,poly-cis-dolichol + a di-trans,poly-cis-dolichyl phosphate + H(+)</text>
        <dbReference type="Rhea" id="RHEA:29543"/>
        <dbReference type="Rhea" id="RHEA-COMP:19498"/>
        <dbReference type="Rhea" id="RHEA-COMP:19502"/>
        <dbReference type="Rhea" id="RHEA-COMP:19512"/>
        <dbReference type="Rhea" id="RHEA-COMP:19522"/>
        <dbReference type="ChEBI" id="CHEBI:15378"/>
        <dbReference type="ChEBI" id="CHEBI:57525"/>
        <dbReference type="ChEBI" id="CHEBI:57683"/>
        <dbReference type="ChEBI" id="CHEBI:132522"/>
        <dbReference type="ChEBI" id="CHEBI:132523"/>
        <dbReference type="EC" id="2.4.1.256"/>
    </reaction>
    <physiologicalReaction direction="left-to-right" evidence="13">
        <dbReference type="Rhea" id="RHEA:29544"/>
    </physiologicalReaction>
</comment>
<evidence type="ECO:0000256" key="5">
    <source>
        <dbReference type="ARBA" id="ARBA00018512"/>
    </source>
</evidence>
<accession>A0A8H5G0S0</accession>
<dbReference type="Pfam" id="PF04922">
    <property type="entry name" value="DIE2_ALG10"/>
    <property type="match status" value="1"/>
</dbReference>
<dbReference type="PANTHER" id="PTHR12989">
    <property type="entry name" value="ALPHA-1,2-GLUCOSYLTRANSFERASE ALG10"/>
    <property type="match status" value="1"/>
</dbReference>
<keyword evidence="9" id="KW-0256">Endoplasmic reticulum</keyword>
<feature type="transmembrane region" description="Helical" evidence="14">
    <location>
        <begin position="307"/>
        <end position="328"/>
    </location>
</feature>
<dbReference type="Proteomes" id="UP000559027">
    <property type="component" value="Unassembled WGS sequence"/>
</dbReference>
<comment type="caution">
    <text evidence="15">The sequence shown here is derived from an EMBL/GenBank/DDBJ whole genome shotgun (WGS) entry which is preliminary data.</text>
</comment>
<keyword evidence="6 14" id="KW-0328">Glycosyltransferase</keyword>
<evidence type="ECO:0000256" key="9">
    <source>
        <dbReference type="ARBA" id="ARBA00022824"/>
    </source>
</evidence>
<dbReference type="GO" id="GO:0005789">
    <property type="term" value="C:endoplasmic reticulum membrane"/>
    <property type="evidence" value="ECO:0007669"/>
    <property type="project" value="UniProtKB-SubCell"/>
</dbReference>
<dbReference type="InterPro" id="IPR016900">
    <property type="entry name" value="Alg10"/>
</dbReference>
<dbReference type="EC" id="2.4.1.256" evidence="4 14"/>
<feature type="transmembrane region" description="Helical" evidence="14">
    <location>
        <begin position="268"/>
        <end position="286"/>
    </location>
</feature>
<comment type="pathway">
    <text evidence="2">Protein modification; protein glycosylation.</text>
</comment>
<evidence type="ECO:0000256" key="1">
    <source>
        <dbReference type="ARBA" id="ARBA00004477"/>
    </source>
</evidence>
<evidence type="ECO:0000256" key="2">
    <source>
        <dbReference type="ARBA" id="ARBA00004922"/>
    </source>
</evidence>
<dbReference type="OrthoDB" id="4769at2759"/>
<organism evidence="15 16">
    <name type="scientific">Leucocoprinus leucothites</name>
    <dbReference type="NCBI Taxonomy" id="201217"/>
    <lineage>
        <taxon>Eukaryota</taxon>
        <taxon>Fungi</taxon>
        <taxon>Dikarya</taxon>
        <taxon>Basidiomycota</taxon>
        <taxon>Agaricomycotina</taxon>
        <taxon>Agaricomycetes</taxon>
        <taxon>Agaricomycetidae</taxon>
        <taxon>Agaricales</taxon>
        <taxon>Agaricineae</taxon>
        <taxon>Agaricaceae</taxon>
        <taxon>Leucocoprinus</taxon>
    </lineage>
</organism>
<evidence type="ECO:0000256" key="8">
    <source>
        <dbReference type="ARBA" id="ARBA00022692"/>
    </source>
</evidence>
<keyword evidence="16" id="KW-1185">Reference proteome</keyword>
<dbReference type="GO" id="GO:0006488">
    <property type="term" value="P:dolichol-linked oligosaccharide biosynthetic process"/>
    <property type="evidence" value="ECO:0007669"/>
    <property type="project" value="UniProtKB-UniRule"/>
</dbReference>
<evidence type="ECO:0000256" key="14">
    <source>
        <dbReference type="PIRNR" id="PIRNR028810"/>
    </source>
</evidence>
<evidence type="ECO:0000256" key="4">
    <source>
        <dbReference type="ARBA" id="ARBA00011967"/>
    </source>
</evidence>
<keyword evidence="8 14" id="KW-0812">Transmembrane</keyword>
<comment type="function">
    <text evidence="12">Dol-P-Glc:Glc(2)Man(9)GlcNAc(2)-PP-Dol alpha-1,2-glucosyltransferase that operates in the biosynthetic pathway of dolichol-linked oligosaccharides, the glycan precursors employed in protein asparagine (N)-glycosylation. The assembly of dolichol-linked oligosaccharides begins on the cytosolic side of the endoplasmic reticulum membrane and finishes in its lumen. The sequential addition of sugars to dolichol pyrophosphate produces dolichol-linked oligosaccharides containing fourteen sugars, including two GlcNAcs, nine mannoses and three glucoses. Once assembled, the oligosaccharide is transferred from the lipid to nascent proteins by oligosaccharyltransferases. In the lumen of the endoplasmic reticulum, adds the third and last glucose residue from dolichyl phosphate glucose (Dol-P-Glc) onto the lipid-linked oligosaccharide intermediate Glc(2)Man(9)GlcNAc(2)-PP-Dol to produce Glc(3)Man(9)GlcNAc(2)-PP-Dol.</text>
</comment>
<dbReference type="EMBL" id="JAACJO010000007">
    <property type="protein sequence ID" value="KAF5356234.1"/>
    <property type="molecule type" value="Genomic_DNA"/>
</dbReference>
<name>A0A8H5G0S0_9AGAR</name>
<evidence type="ECO:0000256" key="3">
    <source>
        <dbReference type="ARBA" id="ARBA00010600"/>
    </source>
</evidence>
<sequence length="409" mass="45885">MSTSYLAFCAVGVAVLKEFNTIVEEPYMDEPFHIPQVQAYCRGEFSTWDPKITTPPGLYIMSLLLKRVFLFKCNIPMLRLTALLSLLALPIALTRLVCYHKRERPPASIAAPVLEATVLAAFPLAWFFGFLYYTDVPSLLFVVATISAATEDRHWLAALLGLISCTFRQNNIVWVMYAYALSQLTYLRFRRATPNSSPAKLYDPPALHASGADLFRAACSLLGVVPDIITSFLPYLFVLTAFGIFIIWNGGIVLGDKSNHIPAFHIPQLYYFIATATFFGWPALLSGRQGVLSLIHNVWKRMFGGKIRTMITFFMLGIMAITVRLFTIHHPFLLADNRHYTFYLWRKVYMFHPLVPYLLVPIYLACGWAWFLRVDASPSNSGDTHFAAHAIAGTALFLNPLCAASGTTA</sequence>
<keyword evidence="7" id="KW-0808">Transferase</keyword>
<keyword evidence="10 14" id="KW-1133">Transmembrane helix</keyword>
<feature type="transmembrane region" description="Helical" evidence="14">
    <location>
        <begin position="109"/>
        <end position="134"/>
    </location>
</feature>
<evidence type="ECO:0000256" key="6">
    <source>
        <dbReference type="ARBA" id="ARBA00022676"/>
    </source>
</evidence>
<dbReference type="PIRSF" id="PIRSF028810">
    <property type="entry name" value="Alpha1_2_glucosyltferase_Alg10"/>
    <property type="match status" value="1"/>
</dbReference>
<protein>
    <recommendedName>
        <fullName evidence="5 14">Dol-P-Glc:Glc(2)Man(9)GlcNAc(2)-PP-Dol alpha-1,2-glucosyltransferase</fullName>
        <ecNumber evidence="4 14">2.4.1.256</ecNumber>
    </recommendedName>
</protein>
<evidence type="ECO:0000256" key="12">
    <source>
        <dbReference type="ARBA" id="ARBA00044727"/>
    </source>
</evidence>
<proteinExistence type="inferred from homology"/>
<gene>
    <name evidence="15" type="ORF">D9756_004172</name>
</gene>
<evidence type="ECO:0000256" key="13">
    <source>
        <dbReference type="ARBA" id="ARBA00048064"/>
    </source>
</evidence>
<evidence type="ECO:0000256" key="7">
    <source>
        <dbReference type="ARBA" id="ARBA00022679"/>
    </source>
</evidence>
<comment type="similarity">
    <text evidence="3 14">Belongs to the ALG10 glucosyltransferase family.</text>
</comment>
<dbReference type="AlphaFoldDB" id="A0A8H5G0S0"/>
<feature type="transmembrane region" description="Helical" evidence="14">
    <location>
        <begin position="224"/>
        <end position="248"/>
    </location>
</feature>
<reference evidence="15 16" key="1">
    <citation type="journal article" date="2020" name="ISME J.">
        <title>Uncovering the hidden diversity of litter-decomposition mechanisms in mushroom-forming fungi.</title>
        <authorList>
            <person name="Floudas D."/>
            <person name="Bentzer J."/>
            <person name="Ahren D."/>
            <person name="Johansson T."/>
            <person name="Persson P."/>
            <person name="Tunlid A."/>
        </authorList>
    </citation>
    <scope>NUCLEOTIDE SEQUENCE [LARGE SCALE GENOMIC DNA]</scope>
    <source>
        <strain evidence="15 16">CBS 146.42</strain>
    </source>
</reference>
<feature type="transmembrane region" description="Helical" evidence="14">
    <location>
        <begin position="348"/>
        <end position="371"/>
    </location>
</feature>
<evidence type="ECO:0000313" key="16">
    <source>
        <dbReference type="Proteomes" id="UP000559027"/>
    </source>
</evidence>
<dbReference type="PANTHER" id="PTHR12989:SF10">
    <property type="entry name" value="DOL-P-GLC:GLC(2)MAN(9)GLCNAC(2)-PP-DOL ALPHA-1,2-GLUCOSYLTRANSFERASE-RELATED"/>
    <property type="match status" value="1"/>
</dbReference>
<evidence type="ECO:0000256" key="11">
    <source>
        <dbReference type="ARBA" id="ARBA00023136"/>
    </source>
</evidence>
<comment type="subcellular location">
    <subcellularLocation>
        <location evidence="1">Endoplasmic reticulum membrane</location>
        <topology evidence="1">Multi-pass membrane protein</topology>
    </subcellularLocation>
</comment>
<evidence type="ECO:0000256" key="10">
    <source>
        <dbReference type="ARBA" id="ARBA00022989"/>
    </source>
</evidence>
<feature type="transmembrane region" description="Helical" evidence="14">
    <location>
        <begin position="77"/>
        <end position="97"/>
    </location>
</feature>
<evidence type="ECO:0000313" key="15">
    <source>
        <dbReference type="EMBL" id="KAF5356234.1"/>
    </source>
</evidence>
<keyword evidence="11 14" id="KW-0472">Membrane</keyword>
<comment type="caution">
    <text evidence="14">Lacks conserved residue(s) required for the propagation of feature annotation.</text>
</comment>